<comment type="caution">
    <text evidence="6">The sequence shown here is derived from an EMBL/GenBank/DDBJ whole genome shotgun (WGS) entry which is preliminary data.</text>
</comment>
<accession>A0A7W8HBV0</accession>
<keyword evidence="1" id="KW-0456">Lyase</keyword>
<evidence type="ECO:0000256" key="2">
    <source>
        <dbReference type="ARBA" id="ARBA00023277"/>
    </source>
</evidence>
<evidence type="ECO:0000256" key="4">
    <source>
        <dbReference type="ARBA" id="ARBA00047208"/>
    </source>
</evidence>
<dbReference type="Pfam" id="PF19906">
    <property type="entry name" value="CGDB"/>
    <property type="match status" value="1"/>
</dbReference>
<dbReference type="GO" id="GO:0016829">
    <property type="term" value="F:lyase activity"/>
    <property type="evidence" value="ECO:0007669"/>
    <property type="project" value="UniProtKB-KW"/>
</dbReference>
<evidence type="ECO:0000313" key="6">
    <source>
        <dbReference type="EMBL" id="MBB5265559.1"/>
    </source>
</evidence>
<comment type="similarity">
    <text evidence="3">Belongs to the C-glycoside deglycosidase beta subunit family.</text>
</comment>
<evidence type="ECO:0000313" key="7">
    <source>
        <dbReference type="Proteomes" id="UP000543642"/>
    </source>
</evidence>
<protein>
    <recommendedName>
        <fullName evidence="4">C-deglycosylation enzyme beta subunit</fullName>
    </recommendedName>
</protein>
<evidence type="ECO:0000256" key="3">
    <source>
        <dbReference type="ARBA" id="ARBA00046336"/>
    </source>
</evidence>
<reference evidence="6 7" key="1">
    <citation type="submission" date="2020-08" db="EMBL/GenBank/DDBJ databases">
        <title>Genomic Encyclopedia of Type Strains, Phase IV (KMG-IV): sequencing the most valuable type-strain genomes for metagenomic binning, comparative biology and taxonomic classification.</title>
        <authorList>
            <person name="Goeker M."/>
        </authorList>
    </citation>
    <scope>NUCLEOTIDE SEQUENCE [LARGE SCALE GENOMIC DNA]</scope>
    <source>
        <strain evidence="6 7">DSM 106146</strain>
    </source>
</reference>
<dbReference type="RefSeq" id="WP_183775512.1">
    <property type="nucleotide sequence ID" value="NZ_CAWVEG010000030.1"/>
</dbReference>
<dbReference type="AlphaFoldDB" id="A0A7W8HBV0"/>
<name>A0A7W8HBV0_9FIRM</name>
<evidence type="ECO:0000256" key="1">
    <source>
        <dbReference type="ARBA" id="ARBA00023239"/>
    </source>
</evidence>
<dbReference type="InterPro" id="IPR045959">
    <property type="entry name" value="CGDB"/>
</dbReference>
<keyword evidence="2" id="KW-0119">Carbohydrate metabolism</keyword>
<dbReference type="Proteomes" id="UP000543642">
    <property type="component" value="Unassembled WGS sequence"/>
</dbReference>
<dbReference type="EMBL" id="JACHFW010000012">
    <property type="protein sequence ID" value="MBB5265559.1"/>
    <property type="molecule type" value="Genomic_DNA"/>
</dbReference>
<keyword evidence="7" id="KW-1185">Reference proteome</keyword>
<proteinExistence type="inferred from homology"/>
<sequence length="165" mass="18545">MEKTLDERMAIVKDIIFGRADMLMTKPLKEGSLKNKCIGDCCTGYTFEIDNLSYRGVWVSTLEGIRLKVDGEEVPQENMMVCLKGMKFSICDLEGHTEVFWGAHDPCMISVNKVGGLSKGEHKVEIEILKRADFGHSYGEGEEGYENASEFHQPQVIKDEGVYTI</sequence>
<feature type="domain" description="C-glycoside deglycosidase beta subunit" evidence="5">
    <location>
        <begin position="28"/>
        <end position="131"/>
    </location>
</feature>
<evidence type="ECO:0000259" key="5">
    <source>
        <dbReference type="Pfam" id="PF19906"/>
    </source>
</evidence>
<organism evidence="6 7">
    <name type="scientific">Catenibacillus scindens</name>
    <dbReference type="NCBI Taxonomy" id="673271"/>
    <lineage>
        <taxon>Bacteria</taxon>
        <taxon>Bacillati</taxon>
        <taxon>Bacillota</taxon>
        <taxon>Clostridia</taxon>
        <taxon>Lachnospirales</taxon>
        <taxon>Lachnospiraceae</taxon>
        <taxon>Catenibacillus</taxon>
    </lineage>
</organism>
<gene>
    <name evidence="6" type="ORF">HNP82_002705</name>
</gene>